<sequence length="159" mass="17119">MTSESSAGMIKAGNWSAVAGLSVIHLLAFGALYLTVVQICWAAQDHYAAVGIADTTEFSRVRVVSDYLAGNTPIFVGLMILESVFVARCIRKRKPWACAYSHTVMFLIGFAMFVSFAWIIHPMTGAARGDSSAPIDGELASGTVHEVDVQSLQSLVTFQ</sequence>
<comment type="caution">
    <text evidence="2">The sequence shown here is derived from an EMBL/GenBank/DDBJ whole genome shotgun (WGS) entry which is preliminary data.</text>
</comment>
<accession>A0ABY1QA76</accession>
<keyword evidence="1" id="KW-1133">Transmembrane helix</keyword>
<evidence type="ECO:0000313" key="3">
    <source>
        <dbReference type="Proteomes" id="UP001158067"/>
    </source>
</evidence>
<proteinExistence type="predicted"/>
<organism evidence="2 3">
    <name type="scientific">Neorhodopirellula lusitana</name>
    <dbReference type="NCBI Taxonomy" id="445327"/>
    <lineage>
        <taxon>Bacteria</taxon>
        <taxon>Pseudomonadati</taxon>
        <taxon>Planctomycetota</taxon>
        <taxon>Planctomycetia</taxon>
        <taxon>Pirellulales</taxon>
        <taxon>Pirellulaceae</taxon>
        <taxon>Neorhodopirellula</taxon>
    </lineage>
</organism>
<dbReference type="Proteomes" id="UP001158067">
    <property type="component" value="Unassembled WGS sequence"/>
</dbReference>
<dbReference type="RefSeq" id="WP_283433102.1">
    <property type="nucleotide sequence ID" value="NZ_FXUG01000007.1"/>
</dbReference>
<feature type="transmembrane region" description="Helical" evidence="1">
    <location>
        <begin position="99"/>
        <end position="120"/>
    </location>
</feature>
<reference evidence="2 3" key="1">
    <citation type="submission" date="2017-05" db="EMBL/GenBank/DDBJ databases">
        <authorList>
            <person name="Varghese N."/>
            <person name="Submissions S."/>
        </authorList>
    </citation>
    <scope>NUCLEOTIDE SEQUENCE [LARGE SCALE GENOMIC DNA]</scope>
    <source>
        <strain evidence="2 3">DSM 25457</strain>
    </source>
</reference>
<keyword evidence="3" id="KW-1185">Reference proteome</keyword>
<keyword evidence="1" id="KW-0472">Membrane</keyword>
<feature type="transmembrane region" description="Helical" evidence="1">
    <location>
        <begin position="12"/>
        <end position="34"/>
    </location>
</feature>
<protein>
    <submittedName>
        <fullName evidence="2">Uncharacterized protein</fullName>
    </submittedName>
</protein>
<evidence type="ECO:0000256" key="1">
    <source>
        <dbReference type="SAM" id="Phobius"/>
    </source>
</evidence>
<gene>
    <name evidence="2" type="ORF">SAMN06265222_10717</name>
</gene>
<evidence type="ECO:0000313" key="2">
    <source>
        <dbReference type="EMBL" id="SMP60917.1"/>
    </source>
</evidence>
<dbReference type="EMBL" id="FXUG01000007">
    <property type="protein sequence ID" value="SMP60917.1"/>
    <property type="molecule type" value="Genomic_DNA"/>
</dbReference>
<name>A0ABY1QA76_9BACT</name>
<feature type="transmembrane region" description="Helical" evidence="1">
    <location>
        <begin position="67"/>
        <end position="87"/>
    </location>
</feature>
<keyword evidence="1" id="KW-0812">Transmembrane</keyword>